<gene>
    <name evidence="1" type="ORF">TCARB_1026</name>
</gene>
<sequence length="41" mass="4664">MVKDCARARAIMKIITALKPRLLSFIDHHNSAQPEKVFSII</sequence>
<dbReference type="Proteomes" id="UP000266720">
    <property type="component" value="Chromosome"/>
</dbReference>
<proteinExistence type="predicted"/>
<evidence type="ECO:0000313" key="1">
    <source>
        <dbReference type="EMBL" id="AJB42074.1"/>
    </source>
</evidence>
<accession>A0A3G1A949</accession>
<reference evidence="2" key="1">
    <citation type="book" date="2010" name="EXTREMOPHILES" publisher="0:0-0">
        <title>Complete genome sequences of ten hyperthermophilic archaea reveal their metabolic capabilities and possible ecological roles.</title>
        <editorList>
            <person name="?"/>
        </editorList>
        <authorList>
            <person name="Ravin N.V."/>
            <person name="Mardanov A.V."/>
            <person name="Bonch-Osmolovskaya E.A."/>
            <person name="Skryabin K.G."/>
        </authorList>
    </citation>
    <scope>NUCLEOTIDE SEQUENCE [LARGE SCALE GENOMIC DNA]</scope>
    <source>
        <strain evidence="2">1505</strain>
    </source>
</reference>
<dbReference type="STRING" id="697581.TCARB_1026"/>
<organism evidence="1 2">
    <name type="scientific">Thermofilum adornatum 1505</name>
    <dbReference type="NCBI Taxonomy" id="697581"/>
    <lineage>
        <taxon>Archaea</taxon>
        <taxon>Thermoproteota</taxon>
        <taxon>Thermoprotei</taxon>
        <taxon>Thermofilales</taxon>
        <taxon>Thermofilaceae</taxon>
        <taxon>Thermofilum</taxon>
    </lineage>
</organism>
<dbReference type="AlphaFoldDB" id="A0A3G1A949"/>
<protein>
    <submittedName>
        <fullName evidence="1">Uncharacterized protein</fullName>
    </submittedName>
</protein>
<dbReference type="EMBL" id="CP007493">
    <property type="protein sequence ID" value="AJB42074.1"/>
    <property type="molecule type" value="Genomic_DNA"/>
</dbReference>
<evidence type="ECO:0000313" key="2">
    <source>
        <dbReference type="Proteomes" id="UP000266720"/>
    </source>
</evidence>
<name>A0A3G1A949_9CREN</name>
<dbReference type="KEGG" id="tcb:TCARB_1026"/>